<evidence type="ECO:0000259" key="4">
    <source>
        <dbReference type="Pfam" id="PF19278"/>
    </source>
</evidence>
<dbReference type="AlphaFoldDB" id="A0A7J5E488"/>
<evidence type="ECO:0000259" key="3">
    <source>
        <dbReference type="Pfam" id="PF05378"/>
    </source>
</evidence>
<feature type="domain" description="Hydantoinase A/oxoprolinase" evidence="2">
    <location>
        <begin position="207"/>
        <end position="492"/>
    </location>
</feature>
<accession>A0A7J5E488</accession>
<dbReference type="InterPro" id="IPR049517">
    <property type="entry name" value="ACX-like_C"/>
</dbReference>
<dbReference type="SUPFAM" id="SSF53067">
    <property type="entry name" value="Actin-like ATPase domain"/>
    <property type="match status" value="1"/>
</dbReference>
<dbReference type="PANTHER" id="PTHR11365:SF23">
    <property type="entry name" value="HYPOTHETICAL 5-OXOPROLINASE (EUROFUNG)-RELATED"/>
    <property type="match status" value="1"/>
</dbReference>
<dbReference type="GO" id="GO:0017168">
    <property type="term" value="F:5-oxoprolinase (ATP-hydrolyzing) activity"/>
    <property type="evidence" value="ECO:0007669"/>
    <property type="project" value="TreeGrafter"/>
</dbReference>
<proteinExistence type="predicted"/>
<sequence length="690" mass="72836">MAGSFRVSVDTGGTFTDVIGVDASSGELFAVKTPSNREDPSRALLEGVSKVLEAAGKTPEEIELVIHGTTTATNAVLEHEFDGIGLLVTTGFRHLVEIARQSVPDGYGNSYFWVKPPRIVPLHLVREVPERLAYDGSVLEPLDLDAVRAAAAELVEAGVNRLGVCLLHAYANDKHEREIGQMLAEEFPDLFVSLSSVVLPEYREYERAMTTLIDVMVKPYCKTYLGAAQRDLNEVTGGRPFLIMQSNGGVVSAETAGDKPVTMLLSGPAGGVLGAIEAARSAGVRDLITLDVGGTSTDVALIEDLRIRLTSETVIENYPVKVPMIDIATVGTGGGSIAWQGPGESLKVGPKSAGAYPGPISYGRGGTAPTVTDAAAILGRLPDALVGGELSLAKDAARSAFAEFGTQFGLSAEEAAAGVLEVAVIGQVAGIRQVSTLKGRDPSAYALVAFGGAGPLLANEVAEALGMRRVLVPPTPGNLSAFGLQVSDVKRDYVRTLVRDLDAGNDATVVDEIEKVWLELEAAGRGELRAEGVPTEQVSLVRGADLRYVGEGYEVSVVIDDLTGDDAVRAVEAAFHEEHNRVYGFSYAGEQQVEVVALRVQALGELHRPSLATAPRSGGGTPQPTGSRSVYWRSTGWIDCPTYDRATLGDGDRVAGPAIVEEYGSTYVVPVGWDATVDHFGNILSERKDA</sequence>
<name>A0A7J5E488_NOCSI</name>
<dbReference type="InterPro" id="IPR002821">
    <property type="entry name" value="Hydantoinase_A"/>
</dbReference>
<feature type="domain" description="Acetophenone carboxylase-like C-terminal" evidence="4">
    <location>
        <begin position="507"/>
        <end position="680"/>
    </location>
</feature>
<gene>
    <name evidence="5" type="ORF">F9L07_14355</name>
</gene>
<feature type="region of interest" description="Disordered" evidence="1">
    <location>
        <begin position="609"/>
        <end position="629"/>
    </location>
</feature>
<dbReference type="InterPro" id="IPR043129">
    <property type="entry name" value="ATPase_NBD"/>
</dbReference>
<protein>
    <submittedName>
        <fullName evidence="5">Hydantoinase/oxoprolinase family protein</fullName>
    </submittedName>
</protein>
<organism evidence="5 6">
    <name type="scientific">Nocardioides simplex</name>
    <name type="common">Arthrobacter simplex</name>
    <dbReference type="NCBI Taxonomy" id="2045"/>
    <lineage>
        <taxon>Bacteria</taxon>
        <taxon>Bacillati</taxon>
        <taxon>Actinomycetota</taxon>
        <taxon>Actinomycetes</taxon>
        <taxon>Propionibacteriales</taxon>
        <taxon>Nocardioidaceae</taxon>
        <taxon>Pimelobacter</taxon>
    </lineage>
</organism>
<evidence type="ECO:0000256" key="1">
    <source>
        <dbReference type="SAM" id="MobiDB-lite"/>
    </source>
</evidence>
<dbReference type="InterPro" id="IPR045079">
    <property type="entry name" value="Oxoprolinase-like"/>
</dbReference>
<dbReference type="GO" id="GO:0005829">
    <property type="term" value="C:cytosol"/>
    <property type="evidence" value="ECO:0007669"/>
    <property type="project" value="TreeGrafter"/>
</dbReference>
<dbReference type="Pfam" id="PF01968">
    <property type="entry name" value="Hydantoinase_A"/>
    <property type="match status" value="1"/>
</dbReference>
<dbReference type="Pfam" id="PF19278">
    <property type="entry name" value="Hydant_A_C"/>
    <property type="match status" value="1"/>
</dbReference>
<dbReference type="RefSeq" id="WP_151580213.1">
    <property type="nucleotide sequence ID" value="NZ_WBVM01000001.1"/>
</dbReference>
<dbReference type="GO" id="GO:0006749">
    <property type="term" value="P:glutathione metabolic process"/>
    <property type="evidence" value="ECO:0007669"/>
    <property type="project" value="TreeGrafter"/>
</dbReference>
<evidence type="ECO:0000313" key="5">
    <source>
        <dbReference type="EMBL" id="KAB2812887.1"/>
    </source>
</evidence>
<dbReference type="InterPro" id="IPR008040">
    <property type="entry name" value="Hydant_A_N"/>
</dbReference>
<feature type="domain" description="Hydantoinase/oxoprolinase N-terminal" evidence="3">
    <location>
        <begin position="6"/>
        <end position="186"/>
    </location>
</feature>
<dbReference type="Pfam" id="PF05378">
    <property type="entry name" value="Hydant_A_N"/>
    <property type="match status" value="1"/>
</dbReference>
<evidence type="ECO:0000313" key="6">
    <source>
        <dbReference type="Proteomes" id="UP000449906"/>
    </source>
</evidence>
<dbReference type="EMBL" id="WBVM01000001">
    <property type="protein sequence ID" value="KAB2812887.1"/>
    <property type="molecule type" value="Genomic_DNA"/>
</dbReference>
<reference evidence="5 6" key="1">
    <citation type="submission" date="2019-09" db="EMBL/GenBank/DDBJ databases">
        <title>Pimelobacter sp. isolated from Paulinella.</title>
        <authorList>
            <person name="Jeong S.E."/>
        </authorList>
    </citation>
    <scope>NUCLEOTIDE SEQUENCE [LARGE SCALE GENOMIC DNA]</scope>
    <source>
        <strain evidence="5 6">Pch-N</strain>
    </source>
</reference>
<evidence type="ECO:0000259" key="2">
    <source>
        <dbReference type="Pfam" id="PF01968"/>
    </source>
</evidence>
<dbReference type="Proteomes" id="UP000449906">
    <property type="component" value="Unassembled WGS sequence"/>
</dbReference>
<comment type="caution">
    <text evidence="5">The sequence shown here is derived from an EMBL/GenBank/DDBJ whole genome shotgun (WGS) entry which is preliminary data.</text>
</comment>
<dbReference type="PANTHER" id="PTHR11365">
    <property type="entry name" value="5-OXOPROLINASE RELATED"/>
    <property type="match status" value="1"/>
</dbReference>